<dbReference type="STRING" id="7070.D6WIQ5"/>
<dbReference type="OrthoDB" id="156886at2759"/>
<evidence type="ECO:0000256" key="1">
    <source>
        <dbReference type="ARBA" id="ARBA00005280"/>
    </source>
</evidence>
<proteinExistence type="inferred from homology"/>
<gene>
    <name evidence="3" type="primary">AUGUSTUS-3.0.2_00082</name>
    <name evidence="3" type="ORF">TcasGA2_TC000082</name>
</gene>
<dbReference type="KEGG" id="tca:103314679"/>
<dbReference type="Proteomes" id="UP000007266">
    <property type="component" value="Linkage group 3"/>
</dbReference>
<dbReference type="AlphaFoldDB" id="D6WIQ5"/>
<dbReference type="eggNOG" id="KOG4478">
    <property type="taxonomic scope" value="Eukaryota"/>
</dbReference>
<dbReference type="EMBL" id="KQ971321">
    <property type="protein sequence ID" value="EEZ99505.1"/>
    <property type="molecule type" value="Genomic_DNA"/>
</dbReference>
<evidence type="ECO:0000256" key="2">
    <source>
        <dbReference type="SAM" id="Phobius"/>
    </source>
</evidence>
<dbReference type="InterPro" id="IPR045325">
    <property type="entry name" value="TMEM70/TMEM186/TMEM223"/>
</dbReference>
<reference evidence="3 4" key="1">
    <citation type="journal article" date="2008" name="Nature">
        <title>The genome of the model beetle and pest Tribolium castaneum.</title>
        <authorList>
            <consortium name="Tribolium Genome Sequencing Consortium"/>
            <person name="Richards S."/>
            <person name="Gibbs R.A."/>
            <person name="Weinstock G.M."/>
            <person name="Brown S.J."/>
            <person name="Denell R."/>
            <person name="Beeman R.W."/>
            <person name="Gibbs R."/>
            <person name="Beeman R.W."/>
            <person name="Brown S.J."/>
            <person name="Bucher G."/>
            <person name="Friedrich M."/>
            <person name="Grimmelikhuijzen C.J."/>
            <person name="Klingler M."/>
            <person name="Lorenzen M."/>
            <person name="Richards S."/>
            <person name="Roth S."/>
            <person name="Schroder R."/>
            <person name="Tautz D."/>
            <person name="Zdobnov E.M."/>
            <person name="Muzny D."/>
            <person name="Gibbs R.A."/>
            <person name="Weinstock G.M."/>
            <person name="Attaway T."/>
            <person name="Bell S."/>
            <person name="Buhay C.J."/>
            <person name="Chandrabose M.N."/>
            <person name="Chavez D."/>
            <person name="Clerk-Blankenburg K.P."/>
            <person name="Cree A."/>
            <person name="Dao M."/>
            <person name="Davis C."/>
            <person name="Chacko J."/>
            <person name="Dinh H."/>
            <person name="Dugan-Rocha S."/>
            <person name="Fowler G."/>
            <person name="Garner T.T."/>
            <person name="Garnes J."/>
            <person name="Gnirke A."/>
            <person name="Hawes A."/>
            <person name="Hernandez J."/>
            <person name="Hines S."/>
            <person name="Holder M."/>
            <person name="Hume J."/>
            <person name="Jhangiani S.N."/>
            <person name="Joshi V."/>
            <person name="Khan Z.M."/>
            <person name="Jackson L."/>
            <person name="Kovar C."/>
            <person name="Kowis A."/>
            <person name="Lee S."/>
            <person name="Lewis L.R."/>
            <person name="Margolis J."/>
            <person name="Morgan M."/>
            <person name="Nazareth L.V."/>
            <person name="Nguyen N."/>
            <person name="Okwuonu G."/>
            <person name="Parker D."/>
            <person name="Richards S."/>
            <person name="Ruiz S.J."/>
            <person name="Santibanez J."/>
            <person name="Savard J."/>
            <person name="Scherer S.E."/>
            <person name="Schneider B."/>
            <person name="Sodergren E."/>
            <person name="Tautz D."/>
            <person name="Vattahil S."/>
            <person name="Villasana D."/>
            <person name="White C.S."/>
            <person name="Wright R."/>
            <person name="Park Y."/>
            <person name="Beeman R.W."/>
            <person name="Lord J."/>
            <person name="Oppert B."/>
            <person name="Lorenzen M."/>
            <person name="Brown S."/>
            <person name="Wang L."/>
            <person name="Savard J."/>
            <person name="Tautz D."/>
            <person name="Richards S."/>
            <person name="Weinstock G."/>
            <person name="Gibbs R.A."/>
            <person name="Liu Y."/>
            <person name="Worley K."/>
            <person name="Weinstock G."/>
            <person name="Elsik C.G."/>
            <person name="Reese J.T."/>
            <person name="Elhaik E."/>
            <person name="Landan G."/>
            <person name="Graur D."/>
            <person name="Arensburger P."/>
            <person name="Atkinson P."/>
            <person name="Beeman R.W."/>
            <person name="Beidler J."/>
            <person name="Brown S.J."/>
            <person name="Demuth J.P."/>
            <person name="Drury D.W."/>
            <person name="Du Y.Z."/>
            <person name="Fujiwara H."/>
            <person name="Lorenzen M."/>
            <person name="Maselli V."/>
            <person name="Osanai M."/>
            <person name="Park Y."/>
            <person name="Robertson H.M."/>
            <person name="Tu Z."/>
            <person name="Wang J.J."/>
            <person name="Wang S."/>
            <person name="Richards S."/>
            <person name="Song H."/>
            <person name="Zhang L."/>
            <person name="Sodergren E."/>
            <person name="Werner D."/>
            <person name="Stanke M."/>
            <person name="Morgenstern B."/>
            <person name="Solovyev V."/>
            <person name="Kosarev P."/>
            <person name="Brown G."/>
            <person name="Chen H.C."/>
            <person name="Ermolaeva O."/>
            <person name="Hlavina W."/>
            <person name="Kapustin Y."/>
            <person name="Kiryutin B."/>
            <person name="Kitts P."/>
            <person name="Maglott D."/>
            <person name="Pruitt K."/>
            <person name="Sapojnikov V."/>
            <person name="Souvorov A."/>
            <person name="Mackey A.J."/>
            <person name="Waterhouse R.M."/>
            <person name="Wyder S."/>
            <person name="Zdobnov E.M."/>
            <person name="Zdobnov E.M."/>
            <person name="Wyder S."/>
            <person name="Kriventseva E.V."/>
            <person name="Kadowaki T."/>
            <person name="Bork P."/>
            <person name="Aranda M."/>
            <person name="Bao R."/>
            <person name="Beermann A."/>
            <person name="Berns N."/>
            <person name="Bolognesi R."/>
            <person name="Bonneton F."/>
            <person name="Bopp D."/>
            <person name="Brown S.J."/>
            <person name="Bucher G."/>
            <person name="Butts T."/>
            <person name="Chaumot A."/>
            <person name="Denell R.E."/>
            <person name="Ferrier D.E."/>
            <person name="Friedrich M."/>
            <person name="Gordon C.M."/>
            <person name="Jindra M."/>
            <person name="Klingler M."/>
            <person name="Lan Q."/>
            <person name="Lattorff H.M."/>
            <person name="Laudet V."/>
            <person name="von Levetsow C."/>
            <person name="Liu Z."/>
            <person name="Lutz R."/>
            <person name="Lynch J.A."/>
            <person name="da Fonseca R.N."/>
            <person name="Posnien N."/>
            <person name="Reuter R."/>
            <person name="Roth S."/>
            <person name="Savard J."/>
            <person name="Schinko J.B."/>
            <person name="Schmitt C."/>
            <person name="Schoppmeier M."/>
            <person name="Schroder R."/>
            <person name="Shippy T.D."/>
            <person name="Simonnet F."/>
            <person name="Marques-Souza H."/>
            <person name="Tautz D."/>
            <person name="Tomoyasu Y."/>
            <person name="Trauner J."/>
            <person name="Van der Zee M."/>
            <person name="Vervoort M."/>
            <person name="Wittkopp N."/>
            <person name="Wimmer E.A."/>
            <person name="Yang X."/>
            <person name="Jones A.K."/>
            <person name="Sattelle D.B."/>
            <person name="Ebert P.R."/>
            <person name="Nelson D."/>
            <person name="Scott J.G."/>
            <person name="Beeman R.W."/>
            <person name="Muthukrishnan S."/>
            <person name="Kramer K.J."/>
            <person name="Arakane Y."/>
            <person name="Beeman R.W."/>
            <person name="Zhu Q."/>
            <person name="Hogenkamp D."/>
            <person name="Dixit R."/>
            <person name="Oppert B."/>
            <person name="Jiang H."/>
            <person name="Zou Z."/>
            <person name="Marshall J."/>
            <person name="Elpidina E."/>
            <person name="Vinokurov K."/>
            <person name="Oppert C."/>
            <person name="Zou Z."/>
            <person name="Evans J."/>
            <person name="Lu Z."/>
            <person name="Zhao P."/>
            <person name="Sumathipala N."/>
            <person name="Altincicek B."/>
            <person name="Vilcinskas A."/>
            <person name="Williams M."/>
            <person name="Hultmark D."/>
            <person name="Hetru C."/>
            <person name="Jiang H."/>
            <person name="Grimmelikhuijzen C.J."/>
            <person name="Hauser F."/>
            <person name="Cazzamali G."/>
            <person name="Williamson M."/>
            <person name="Park Y."/>
            <person name="Li B."/>
            <person name="Tanaka Y."/>
            <person name="Predel R."/>
            <person name="Neupert S."/>
            <person name="Schachtner J."/>
            <person name="Verleyen P."/>
            <person name="Raible F."/>
            <person name="Bork P."/>
            <person name="Friedrich M."/>
            <person name="Walden K.K."/>
            <person name="Robertson H.M."/>
            <person name="Angeli S."/>
            <person name="Foret S."/>
            <person name="Bucher G."/>
            <person name="Schuetz S."/>
            <person name="Maleszka R."/>
            <person name="Wimmer E.A."/>
            <person name="Beeman R.W."/>
            <person name="Lorenzen M."/>
            <person name="Tomoyasu Y."/>
            <person name="Miller S.C."/>
            <person name="Grossmann D."/>
            <person name="Bucher G."/>
        </authorList>
    </citation>
    <scope>NUCLEOTIDE SEQUENCE [LARGE SCALE GENOMIC DNA]</scope>
    <source>
        <strain evidence="3 4">Georgia GA2</strain>
    </source>
</reference>
<dbReference type="PANTHER" id="PTHR13281:SF0">
    <property type="entry name" value="TRANSMEMBRANE PROTEIN 70, MITOCHONDRIAL"/>
    <property type="match status" value="1"/>
</dbReference>
<keyword evidence="2 3" id="KW-0812">Transmembrane</keyword>
<feature type="transmembrane region" description="Helical" evidence="2">
    <location>
        <begin position="97"/>
        <end position="120"/>
    </location>
</feature>
<sequence length="213" mass="24092">MSLKSCYILLPGLVKTLKPSTVSNLNRPLLNLVSKPQRIAFLSTEKVDTKNQKEVYYGILTPQIKAVKVFSLSSSIVGIVGQPFLYKAIISTGNVPIIVAAYSFLGFFTFVTPLLLHLITKKYVTHLLYKPENDSYVAKTVNFFCITKETEFKIDDVKVPDVPGMFTTLLANGKPLFFDPRLFENPEHYARIMGYDKPIDFKLYETPPVDKKD</sequence>
<protein>
    <submittedName>
        <fullName evidence="3">Transmembrane protein 70 homolog, mitochondrial-like Protein</fullName>
    </submittedName>
</protein>
<dbReference type="PANTHER" id="PTHR13281">
    <property type="entry name" value="TRANSMEMBRANE PROTEIN 70, MITOCHONDRIAL"/>
    <property type="match status" value="1"/>
</dbReference>
<evidence type="ECO:0000313" key="3">
    <source>
        <dbReference type="EMBL" id="EEZ99505.1"/>
    </source>
</evidence>
<dbReference type="GO" id="GO:0033615">
    <property type="term" value="P:mitochondrial proton-transporting ATP synthase complex assembly"/>
    <property type="evidence" value="ECO:0000318"/>
    <property type="project" value="GO_Central"/>
</dbReference>
<keyword evidence="4" id="KW-1185">Reference proteome</keyword>
<accession>D6WIQ5</accession>
<evidence type="ECO:0000313" key="4">
    <source>
        <dbReference type="Proteomes" id="UP000007266"/>
    </source>
</evidence>
<dbReference type="PhylomeDB" id="D6WIQ5"/>
<dbReference type="OMA" id="DFVHLMG"/>
<keyword evidence="2" id="KW-1133">Transmembrane helix</keyword>
<organism evidence="3 4">
    <name type="scientific">Tribolium castaneum</name>
    <name type="common">Red flour beetle</name>
    <dbReference type="NCBI Taxonomy" id="7070"/>
    <lineage>
        <taxon>Eukaryota</taxon>
        <taxon>Metazoa</taxon>
        <taxon>Ecdysozoa</taxon>
        <taxon>Arthropoda</taxon>
        <taxon>Hexapoda</taxon>
        <taxon>Insecta</taxon>
        <taxon>Pterygota</taxon>
        <taxon>Neoptera</taxon>
        <taxon>Endopterygota</taxon>
        <taxon>Coleoptera</taxon>
        <taxon>Polyphaga</taxon>
        <taxon>Cucujiformia</taxon>
        <taxon>Tenebrionidae</taxon>
        <taxon>Tenebrionidae incertae sedis</taxon>
        <taxon>Tribolium</taxon>
    </lineage>
</organism>
<dbReference type="GO" id="GO:0031966">
    <property type="term" value="C:mitochondrial membrane"/>
    <property type="evidence" value="ECO:0000318"/>
    <property type="project" value="GO_Central"/>
</dbReference>
<name>D6WIQ5_TRICA</name>
<dbReference type="HOGENOM" id="CLU_096509_0_0_1"/>
<keyword evidence="2" id="KW-0472">Membrane</keyword>
<dbReference type="InterPro" id="IPR009724">
    <property type="entry name" value="TMEM70"/>
</dbReference>
<reference evidence="3 4" key="2">
    <citation type="journal article" date="2010" name="Nucleic Acids Res.">
        <title>BeetleBase in 2010: revisions to provide comprehensive genomic information for Tribolium castaneum.</title>
        <authorList>
            <person name="Kim H.S."/>
            <person name="Murphy T."/>
            <person name="Xia J."/>
            <person name="Caragea D."/>
            <person name="Park Y."/>
            <person name="Beeman R.W."/>
            <person name="Lorenzen M.D."/>
            <person name="Butcher S."/>
            <person name="Manak J.R."/>
            <person name="Brown S.J."/>
        </authorList>
    </citation>
    <scope>GENOME REANNOTATION</scope>
    <source>
        <strain evidence="3 4">Georgia GA2</strain>
    </source>
</reference>
<dbReference type="Pfam" id="PF06979">
    <property type="entry name" value="TMEM70"/>
    <property type="match status" value="1"/>
</dbReference>
<comment type="similarity">
    <text evidence="1">Belongs to the TMEM70 family.</text>
</comment>